<evidence type="ECO:0000313" key="2">
    <source>
        <dbReference type="Proteomes" id="UP000325315"/>
    </source>
</evidence>
<gene>
    <name evidence="1" type="ORF">EPI10_001075</name>
</gene>
<dbReference type="AlphaFoldDB" id="A0A5B6V9S6"/>
<dbReference type="OrthoDB" id="999727at2759"/>
<keyword evidence="2" id="KW-1185">Reference proteome</keyword>
<protein>
    <submittedName>
        <fullName evidence="1">Taxadiene 5-alpha hydroxylase</fullName>
    </submittedName>
</protein>
<comment type="caution">
    <text evidence="1">The sequence shown here is derived from an EMBL/GenBank/DDBJ whole genome shotgun (WGS) entry which is preliminary data.</text>
</comment>
<dbReference type="Proteomes" id="UP000325315">
    <property type="component" value="Unassembled WGS sequence"/>
</dbReference>
<reference evidence="2" key="1">
    <citation type="journal article" date="2019" name="Plant Biotechnol. J.">
        <title>Genome sequencing of the Australian wild diploid species Gossypium australe highlights disease resistance and delayed gland morphogenesis.</title>
        <authorList>
            <person name="Cai Y."/>
            <person name="Cai X."/>
            <person name="Wang Q."/>
            <person name="Wang P."/>
            <person name="Zhang Y."/>
            <person name="Cai C."/>
            <person name="Xu Y."/>
            <person name="Wang K."/>
            <person name="Zhou Z."/>
            <person name="Wang C."/>
            <person name="Geng S."/>
            <person name="Li B."/>
            <person name="Dong Q."/>
            <person name="Hou Y."/>
            <person name="Wang H."/>
            <person name="Ai P."/>
            <person name="Liu Z."/>
            <person name="Yi F."/>
            <person name="Sun M."/>
            <person name="An G."/>
            <person name="Cheng J."/>
            <person name="Zhang Y."/>
            <person name="Shi Q."/>
            <person name="Xie Y."/>
            <person name="Shi X."/>
            <person name="Chang Y."/>
            <person name="Huang F."/>
            <person name="Chen Y."/>
            <person name="Hong S."/>
            <person name="Mi L."/>
            <person name="Sun Q."/>
            <person name="Zhang L."/>
            <person name="Zhou B."/>
            <person name="Peng R."/>
            <person name="Zhang X."/>
            <person name="Liu F."/>
        </authorList>
    </citation>
    <scope>NUCLEOTIDE SEQUENCE [LARGE SCALE GENOMIC DNA]</scope>
    <source>
        <strain evidence="2">cv. PA1801</strain>
    </source>
</reference>
<sequence length="62" mass="7287">MPRSSVLEFDGSWERYLSLVEFAYNNSYQAKLDENRIVAPKLVCETEYNVKMICESLRFTSD</sequence>
<name>A0A5B6V9S6_9ROSI</name>
<accession>A0A5B6V9S6</accession>
<evidence type="ECO:0000313" key="1">
    <source>
        <dbReference type="EMBL" id="KAA3465942.1"/>
    </source>
</evidence>
<organism evidence="1 2">
    <name type="scientific">Gossypium australe</name>
    <dbReference type="NCBI Taxonomy" id="47621"/>
    <lineage>
        <taxon>Eukaryota</taxon>
        <taxon>Viridiplantae</taxon>
        <taxon>Streptophyta</taxon>
        <taxon>Embryophyta</taxon>
        <taxon>Tracheophyta</taxon>
        <taxon>Spermatophyta</taxon>
        <taxon>Magnoliopsida</taxon>
        <taxon>eudicotyledons</taxon>
        <taxon>Gunneridae</taxon>
        <taxon>Pentapetalae</taxon>
        <taxon>rosids</taxon>
        <taxon>malvids</taxon>
        <taxon>Malvales</taxon>
        <taxon>Malvaceae</taxon>
        <taxon>Malvoideae</taxon>
        <taxon>Gossypium</taxon>
    </lineage>
</organism>
<dbReference type="EMBL" id="SMMG02000007">
    <property type="protein sequence ID" value="KAA3465942.1"/>
    <property type="molecule type" value="Genomic_DNA"/>
</dbReference>
<proteinExistence type="predicted"/>